<evidence type="ECO:0000259" key="5">
    <source>
        <dbReference type="Pfam" id="PF08762"/>
    </source>
</evidence>
<dbReference type="CDD" id="cd00205">
    <property type="entry name" value="rhv_like"/>
    <property type="match status" value="2"/>
</dbReference>
<dbReference type="SUPFAM" id="SSF88633">
    <property type="entry name" value="Positive stranded ssRNA viruses"/>
    <property type="match status" value="3"/>
</dbReference>
<feature type="domain" description="Picornavirus capsid" evidence="4">
    <location>
        <begin position="61"/>
        <end position="182"/>
    </location>
</feature>
<feature type="domain" description="Dicistrovirus capsid-polyprotein C-terminal" evidence="5">
    <location>
        <begin position="600"/>
        <end position="806"/>
    </location>
</feature>
<dbReference type="Pfam" id="PF00073">
    <property type="entry name" value="Rhv"/>
    <property type="match status" value="2"/>
</dbReference>
<dbReference type="EMBL" id="KJ817182">
    <property type="protein sequence ID" value="AIJ00044.1"/>
    <property type="molecule type" value="Genomic_RNA"/>
</dbReference>
<comment type="subcellular location">
    <subcellularLocation>
        <location evidence="1">Virion</location>
    </subcellularLocation>
</comment>
<keyword evidence="3" id="KW-0946">Virion</keyword>
<evidence type="ECO:0000256" key="3">
    <source>
        <dbReference type="ARBA" id="ARBA00022844"/>
    </source>
</evidence>
<feature type="domain" description="Picornavirus capsid" evidence="4">
    <location>
        <begin position="389"/>
        <end position="489"/>
    </location>
</feature>
<dbReference type="InterPro" id="IPR001676">
    <property type="entry name" value="Picornavirus_capsid"/>
</dbReference>
<protein>
    <submittedName>
        <fullName evidence="7">Capsid protein</fullName>
    </submittedName>
</protein>
<keyword evidence="2" id="KW-0167">Capsid protein</keyword>
<gene>
    <name evidence="7" type="primary">ORF2</name>
</gene>
<evidence type="ECO:0000256" key="1">
    <source>
        <dbReference type="ARBA" id="ARBA00004328"/>
    </source>
</evidence>
<dbReference type="InterPro" id="IPR033703">
    <property type="entry name" value="Rhv-like"/>
</dbReference>
<dbReference type="GO" id="GO:0005198">
    <property type="term" value="F:structural molecule activity"/>
    <property type="evidence" value="ECO:0007669"/>
    <property type="project" value="InterPro"/>
</dbReference>
<accession>A0A076KXP1</accession>
<dbReference type="InterPro" id="IPR029053">
    <property type="entry name" value="Viral_coat"/>
</dbReference>
<evidence type="ECO:0000313" key="7">
    <source>
        <dbReference type="EMBL" id="AIJ00044.1"/>
    </source>
</evidence>
<evidence type="ECO:0000256" key="2">
    <source>
        <dbReference type="ARBA" id="ARBA00022561"/>
    </source>
</evidence>
<organismHost>
    <name type="scientific">Aphis</name>
    <dbReference type="NCBI Taxonomy" id="464929"/>
</organismHost>
<evidence type="ECO:0000259" key="6">
    <source>
        <dbReference type="Pfam" id="PF11492"/>
    </source>
</evidence>
<name>A0A076KXP1_ALPV</name>
<proteinExistence type="predicted"/>
<dbReference type="GO" id="GO:0019028">
    <property type="term" value="C:viral capsid"/>
    <property type="evidence" value="ECO:0007669"/>
    <property type="project" value="UniProtKB-KW"/>
</dbReference>
<organism evidence="7">
    <name type="scientific">Aphid lethal paralysis virus</name>
    <name type="common">ALPV</name>
    <dbReference type="NCBI Taxonomy" id="209529"/>
    <lineage>
        <taxon>Viruses</taxon>
        <taxon>Riboviria</taxon>
        <taxon>Orthornavirae</taxon>
        <taxon>Pisuviricota</taxon>
        <taxon>Pisoniviricetes</taxon>
        <taxon>Picornavirales</taxon>
        <taxon>Dicistroviridae</taxon>
        <taxon>Cripavirus</taxon>
        <taxon>Cripavirus mortiferum</taxon>
    </lineage>
</organism>
<dbReference type="InterPro" id="IPR024343">
    <property type="entry name" value="VP4_dicistrovir"/>
</dbReference>
<dbReference type="Pfam" id="PF11492">
    <property type="entry name" value="Dicistro_VP4"/>
    <property type="match status" value="1"/>
</dbReference>
<dbReference type="Gene3D" id="2.60.120.20">
    <property type="match status" value="3"/>
</dbReference>
<reference evidence="7" key="1">
    <citation type="journal article" date="2014" name="J. Gen. Virol.">
        <title>Analysis of new aphid lethal paralysis virus (ALPV) isolates suggests evolution of two ALPV species.</title>
        <authorList>
            <person name="Liu S."/>
            <person name="Vijayendran D."/>
            <person name="Carrillo-Tripp J."/>
            <person name="Miller W.A."/>
            <person name="Bonning B.C."/>
        </authorList>
    </citation>
    <scope>NUCLEOTIDE SEQUENCE</scope>
    <source>
        <strain evidence="7">AP</strain>
    </source>
</reference>
<dbReference type="Gene3D" id="4.10.690.10">
    <property type="entry name" value="Cricket Paralysis Virus, Vp4, Chain D"/>
    <property type="match status" value="1"/>
</dbReference>
<sequence>PANFQETNMTHEQQQILTFSSEGMTPSTSIYTDPLDLDMSYLTSVDDGRNHSIIDFLQRPINISNVEWQATDNAGKTLIALDLPLDPIMNNSMYKAKCERFYGFRADVELKLQVNAQPFQAGRLLLVYIPGYKYLGADRQKYYDDRDNIDDASLVPLNGSPRVDLDLSTCTEATMCIPYYSPYLFSDLTNGVGHIGRFKVIVYSPLVDTVSGGIVDITLWINFKNIKIKYPTAMPIAATAQVGTEAIQDSAGSGIISSAAANVSSVLAPLQDVPLVSNYARPALWVSNTIRDVAKHFGWSKPTTVEAPHLNKLTGSRFMANADGVDMSHSLGISAINELEINPALTRTDIDEMTIAHVARTPCFIKRFSWTANNKAGDVLYVTPIAPAVFSIKLNDTSVAPSHLAYVSTPFTMWRGGINFHFKFVKTKFHSGRVRILFVPGDYSNEDKLPDDADPNASYSSVIDLRSDTDVTFNVPFVSVQPWKLTSADITAPQKDYQYSVGRLYVLVLNELRATNTVSDTISALVEVSGASDFELSMPRQPKVYPTLRTAPQAKSTLSRVIRGVAQVNVGESTPVSPEMIQKTGEVGESSMRQPSGTSFTSSALTVGEKVTSLRQILKRFHLIYSNIKTTTKNNNLYRINSYKTPKPIAAQATMVNIDLYSYYSYIYAYYRGSFRFKIAPFENKVYAARIRLIPENGVTEADKGPVQEDNTVIDETRTAADVYMPRNLEGTFEFQVPHYSRYPLLPNAGGSIPVIGVQDLVQRNMVSVNILTEAETTKALFYRAVGDDFSFCGLLGPPFVTRCTNTLS</sequence>
<feature type="domain" description="Capsid protein VP4 dicistrovirus" evidence="6">
    <location>
        <begin position="248"/>
        <end position="299"/>
    </location>
</feature>
<evidence type="ECO:0000259" key="4">
    <source>
        <dbReference type="Pfam" id="PF00073"/>
    </source>
</evidence>
<feature type="non-terminal residue" evidence="7">
    <location>
        <position position="1"/>
    </location>
</feature>
<dbReference type="Pfam" id="PF08762">
    <property type="entry name" value="CRPV_capsid"/>
    <property type="match status" value="1"/>
</dbReference>
<dbReference type="InterPro" id="IPR014872">
    <property type="entry name" value="Dicistrovirus_capsid-polyPr_C"/>
</dbReference>